<comment type="caution">
    <text evidence="11">The sequence shown here is derived from an EMBL/GenBank/DDBJ whole genome shotgun (WGS) entry which is preliminary data.</text>
</comment>
<name>A0ABT2A2K7_9BURK</name>
<dbReference type="EMBL" id="JANUGX010000003">
    <property type="protein sequence ID" value="MCS0588425.1"/>
    <property type="molecule type" value="Genomic_DNA"/>
</dbReference>
<dbReference type="PANTHER" id="PTHR30616">
    <property type="entry name" value="UNCHARACTERIZED PROTEIN YFIH"/>
    <property type="match status" value="1"/>
</dbReference>
<dbReference type="InterPro" id="IPR003730">
    <property type="entry name" value="Cu_polyphenol_OxRdtase"/>
</dbReference>
<dbReference type="InterPro" id="IPR011324">
    <property type="entry name" value="Cytotoxic_necrot_fac-like_cat"/>
</dbReference>
<evidence type="ECO:0000256" key="10">
    <source>
        <dbReference type="RuleBase" id="RU361274"/>
    </source>
</evidence>
<protein>
    <recommendedName>
        <fullName evidence="10">Purine nucleoside phosphorylase</fullName>
    </recommendedName>
</protein>
<keyword evidence="4" id="KW-0479">Metal-binding</keyword>
<dbReference type="InterPro" id="IPR038371">
    <property type="entry name" value="Cu_polyphenol_OxRdtase_sf"/>
</dbReference>
<evidence type="ECO:0000256" key="3">
    <source>
        <dbReference type="ARBA" id="ARBA00022679"/>
    </source>
</evidence>
<evidence type="ECO:0000256" key="5">
    <source>
        <dbReference type="ARBA" id="ARBA00022801"/>
    </source>
</evidence>
<comment type="similarity">
    <text evidence="2 10">Belongs to the purine nucleoside phosphorylase YfiH/LACC1 family.</text>
</comment>
<dbReference type="SUPFAM" id="SSF64438">
    <property type="entry name" value="CNF1/YfiH-like putative cysteine hydrolases"/>
    <property type="match status" value="1"/>
</dbReference>
<evidence type="ECO:0000256" key="6">
    <source>
        <dbReference type="ARBA" id="ARBA00022833"/>
    </source>
</evidence>
<reference evidence="11 12" key="1">
    <citation type="submission" date="2022-08" db="EMBL/GenBank/DDBJ databases">
        <title>Reclassification of Massilia species as members of the genera Telluria, Duganella, Pseudoduganella, Mokoshia gen. nov. and Zemynaea gen. nov. using orthogonal and non-orthogonal genome-based approaches.</title>
        <authorList>
            <person name="Bowman J.P."/>
        </authorList>
    </citation>
    <scope>NUCLEOTIDE SEQUENCE [LARGE SCALE GENOMIC DNA]</scope>
    <source>
        <strain evidence="11 12">LMG 28164</strain>
    </source>
</reference>
<keyword evidence="12" id="KW-1185">Reference proteome</keyword>
<evidence type="ECO:0000256" key="9">
    <source>
        <dbReference type="ARBA" id="ARBA00049893"/>
    </source>
</evidence>
<dbReference type="RefSeq" id="WP_258844187.1">
    <property type="nucleotide sequence ID" value="NZ_JANUGX010000003.1"/>
</dbReference>
<evidence type="ECO:0000256" key="1">
    <source>
        <dbReference type="ARBA" id="ARBA00000553"/>
    </source>
</evidence>
<keyword evidence="6" id="KW-0862">Zinc</keyword>
<comment type="catalytic activity">
    <reaction evidence="7">
        <text>adenosine + H2O + H(+) = inosine + NH4(+)</text>
        <dbReference type="Rhea" id="RHEA:24408"/>
        <dbReference type="ChEBI" id="CHEBI:15377"/>
        <dbReference type="ChEBI" id="CHEBI:15378"/>
        <dbReference type="ChEBI" id="CHEBI:16335"/>
        <dbReference type="ChEBI" id="CHEBI:17596"/>
        <dbReference type="ChEBI" id="CHEBI:28938"/>
        <dbReference type="EC" id="3.5.4.4"/>
    </reaction>
    <physiologicalReaction direction="left-to-right" evidence="7">
        <dbReference type="Rhea" id="RHEA:24409"/>
    </physiologicalReaction>
</comment>
<dbReference type="PANTHER" id="PTHR30616:SF2">
    <property type="entry name" value="PURINE NUCLEOSIDE PHOSPHORYLASE LACC1"/>
    <property type="match status" value="1"/>
</dbReference>
<evidence type="ECO:0000256" key="8">
    <source>
        <dbReference type="ARBA" id="ARBA00048968"/>
    </source>
</evidence>
<evidence type="ECO:0000256" key="7">
    <source>
        <dbReference type="ARBA" id="ARBA00047989"/>
    </source>
</evidence>
<evidence type="ECO:0000256" key="2">
    <source>
        <dbReference type="ARBA" id="ARBA00007353"/>
    </source>
</evidence>
<evidence type="ECO:0000313" key="12">
    <source>
        <dbReference type="Proteomes" id="UP001205560"/>
    </source>
</evidence>
<dbReference type="CDD" id="cd16833">
    <property type="entry name" value="YfiH"/>
    <property type="match status" value="1"/>
</dbReference>
<dbReference type="NCBIfam" id="TIGR00726">
    <property type="entry name" value="peptidoglycan editing factor PgeF"/>
    <property type="match status" value="1"/>
</dbReference>
<gene>
    <name evidence="11" type="primary">pgeF</name>
    <name evidence="11" type="ORF">NX782_04325</name>
</gene>
<evidence type="ECO:0000313" key="11">
    <source>
        <dbReference type="EMBL" id="MCS0588425.1"/>
    </source>
</evidence>
<dbReference type="Gene3D" id="3.60.140.10">
    <property type="entry name" value="CNF1/YfiH-like putative cysteine hydrolases"/>
    <property type="match status" value="1"/>
</dbReference>
<dbReference type="Proteomes" id="UP001205560">
    <property type="component" value="Unassembled WGS sequence"/>
</dbReference>
<keyword evidence="3" id="KW-0808">Transferase</keyword>
<organism evidence="11 12">
    <name type="scientific">Massilia norwichensis</name>
    <dbReference type="NCBI Taxonomy" id="1442366"/>
    <lineage>
        <taxon>Bacteria</taxon>
        <taxon>Pseudomonadati</taxon>
        <taxon>Pseudomonadota</taxon>
        <taxon>Betaproteobacteria</taxon>
        <taxon>Burkholderiales</taxon>
        <taxon>Oxalobacteraceae</taxon>
        <taxon>Telluria group</taxon>
        <taxon>Massilia</taxon>
    </lineage>
</organism>
<comment type="catalytic activity">
    <reaction evidence="8">
        <text>adenosine + phosphate = alpha-D-ribose 1-phosphate + adenine</text>
        <dbReference type="Rhea" id="RHEA:27642"/>
        <dbReference type="ChEBI" id="CHEBI:16335"/>
        <dbReference type="ChEBI" id="CHEBI:16708"/>
        <dbReference type="ChEBI" id="CHEBI:43474"/>
        <dbReference type="ChEBI" id="CHEBI:57720"/>
        <dbReference type="EC" id="2.4.2.1"/>
    </reaction>
    <physiologicalReaction direction="left-to-right" evidence="8">
        <dbReference type="Rhea" id="RHEA:27643"/>
    </physiologicalReaction>
</comment>
<proteinExistence type="inferred from homology"/>
<keyword evidence="5" id="KW-0378">Hydrolase</keyword>
<accession>A0ABT2A2K7</accession>
<evidence type="ECO:0000256" key="4">
    <source>
        <dbReference type="ARBA" id="ARBA00022723"/>
    </source>
</evidence>
<dbReference type="Pfam" id="PF02578">
    <property type="entry name" value="Cu-oxidase_4"/>
    <property type="match status" value="1"/>
</dbReference>
<comment type="catalytic activity">
    <reaction evidence="1">
        <text>inosine + phosphate = alpha-D-ribose 1-phosphate + hypoxanthine</text>
        <dbReference type="Rhea" id="RHEA:27646"/>
        <dbReference type="ChEBI" id="CHEBI:17368"/>
        <dbReference type="ChEBI" id="CHEBI:17596"/>
        <dbReference type="ChEBI" id="CHEBI:43474"/>
        <dbReference type="ChEBI" id="CHEBI:57720"/>
        <dbReference type="EC" id="2.4.2.1"/>
    </reaction>
    <physiologicalReaction direction="left-to-right" evidence="1">
        <dbReference type="Rhea" id="RHEA:27647"/>
    </physiologicalReaction>
</comment>
<comment type="catalytic activity">
    <reaction evidence="9">
        <text>S-methyl-5'-thioadenosine + phosphate = 5-(methylsulfanyl)-alpha-D-ribose 1-phosphate + adenine</text>
        <dbReference type="Rhea" id="RHEA:11852"/>
        <dbReference type="ChEBI" id="CHEBI:16708"/>
        <dbReference type="ChEBI" id="CHEBI:17509"/>
        <dbReference type="ChEBI" id="CHEBI:43474"/>
        <dbReference type="ChEBI" id="CHEBI:58533"/>
        <dbReference type="EC" id="2.4.2.28"/>
    </reaction>
    <physiologicalReaction direction="left-to-right" evidence="9">
        <dbReference type="Rhea" id="RHEA:11853"/>
    </physiologicalReaction>
</comment>
<sequence>MPERVVGLDPAQVLWPDWPDLPANVGALATTRRGGVSAAPFDDGAGGGGLNLGLHVKDDPEAVRENRARLQALLPGRPAWIAQVHGREVVDARLVQPGAPVQTGDAGTAFEPGVVCAILTADCLPVLFADLEGKVVGAAHAGWRGLAGGVLQATVAQMRAQGAGEITAWLGPAIGPDAFEVGPDVLDAFRAALPDGAADDGFRPYPGRDGKYLADMALLARRMLAGEGITRVYGGTRCTFTEGDRFYSYRRDGAGSGRQATLIWIK</sequence>